<dbReference type="Proteomes" id="UP001159427">
    <property type="component" value="Unassembled WGS sequence"/>
</dbReference>
<feature type="domain" description="Ig-like" evidence="2">
    <location>
        <begin position="155"/>
        <end position="254"/>
    </location>
</feature>
<reference evidence="3 4" key="1">
    <citation type="submission" date="2022-05" db="EMBL/GenBank/DDBJ databases">
        <authorList>
            <consortium name="Genoscope - CEA"/>
            <person name="William W."/>
        </authorList>
    </citation>
    <scope>NUCLEOTIDE SEQUENCE [LARGE SCALE GENOMIC DNA]</scope>
</reference>
<name>A0ABN8LJU7_9CNID</name>
<organism evidence="3 4">
    <name type="scientific">Porites evermanni</name>
    <dbReference type="NCBI Taxonomy" id="104178"/>
    <lineage>
        <taxon>Eukaryota</taxon>
        <taxon>Metazoa</taxon>
        <taxon>Cnidaria</taxon>
        <taxon>Anthozoa</taxon>
        <taxon>Hexacorallia</taxon>
        <taxon>Scleractinia</taxon>
        <taxon>Fungiina</taxon>
        <taxon>Poritidae</taxon>
        <taxon>Porites</taxon>
    </lineage>
</organism>
<dbReference type="Pfam" id="PF07679">
    <property type="entry name" value="I-set"/>
    <property type="match status" value="1"/>
</dbReference>
<dbReference type="InterPro" id="IPR003599">
    <property type="entry name" value="Ig_sub"/>
</dbReference>
<keyword evidence="1" id="KW-1133">Transmembrane helix</keyword>
<keyword evidence="1" id="KW-0472">Membrane</keyword>
<evidence type="ECO:0000256" key="1">
    <source>
        <dbReference type="SAM" id="Phobius"/>
    </source>
</evidence>
<accession>A0ABN8LJU7</accession>
<gene>
    <name evidence="3" type="ORF">PEVE_00037623</name>
</gene>
<dbReference type="InterPro" id="IPR013098">
    <property type="entry name" value="Ig_I-set"/>
</dbReference>
<dbReference type="InterPro" id="IPR013151">
    <property type="entry name" value="Immunoglobulin_dom"/>
</dbReference>
<keyword evidence="4" id="KW-1185">Reference proteome</keyword>
<dbReference type="EMBL" id="CALNXI010000062">
    <property type="protein sequence ID" value="CAH3017413.1"/>
    <property type="molecule type" value="Genomic_DNA"/>
</dbReference>
<dbReference type="Gene3D" id="2.60.40.10">
    <property type="entry name" value="Immunoglobulins"/>
    <property type="match status" value="3"/>
</dbReference>
<keyword evidence="1" id="KW-0812">Transmembrane</keyword>
<feature type="non-terminal residue" evidence="3">
    <location>
        <position position="1"/>
    </location>
</feature>
<dbReference type="InterPro" id="IPR003598">
    <property type="entry name" value="Ig_sub2"/>
</dbReference>
<protein>
    <recommendedName>
        <fullName evidence="2">Ig-like domain-containing protein</fullName>
    </recommendedName>
</protein>
<comment type="caution">
    <text evidence="3">The sequence shown here is derived from an EMBL/GenBank/DDBJ whole genome shotgun (WGS) entry which is preliminary data.</text>
</comment>
<dbReference type="SUPFAM" id="SSF48726">
    <property type="entry name" value="Immunoglobulin"/>
    <property type="match status" value="3"/>
</dbReference>
<dbReference type="SMART" id="SM00409">
    <property type="entry name" value="IG"/>
    <property type="match status" value="3"/>
</dbReference>
<dbReference type="InterPro" id="IPR013783">
    <property type="entry name" value="Ig-like_fold"/>
</dbReference>
<evidence type="ECO:0000259" key="2">
    <source>
        <dbReference type="PROSITE" id="PS50835"/>
    </source>
</evidence>
<dbReference type="InterPro" id="IPR036179">
    <property type="entry name" value="Ig-like_dom_sf"/>
</dbReference>
<dbReference type="InterPro" id="IPR007110">
    <property type="entry name" value="Ig-like_dom"/>
</dbReference>
<proteinExistence type="predicted"/>
<sequence length="435" mass="48861">RKKSTSAEHDTLKNFETDILDLKTMACDKMTHFLFVNLLLAAVLWTTDASTFPVIYSLKSTVTAVRGSHVTLVCKGSNVQPLDTHFMWKFNNEIVENKENRNIKLIWRAKKQAKYSLDILNVSEKDVGDYRCIAQVHNFPKIDKAEASIKLRLYESILNLSASPPNVIIEEGRTVPLQCEVMCSKAMDVWTFWLFNGKMIEATPFHTGDEHDLSNTVTNISTLVLKNTMLSQTGVYTCGANSTGVIKTQNITVTVKDLEGPTLVQTKSNIDAVDGENITLSCNAVYPEAFFVDTFWIFNGSRINNNDKYKEKNTSPWLEQSERSVKRMKIGLTIFNIGLNDSGEYKCALNTSLGLHLKNVSVNVKRRPGSKTGFRIQQPTEMPQGKADLLGTTLFIGLGLFVGLVTTIIVSMKLCRWPRPRPPKSSKSIMKYIRC</sequence>
<evidence type="ECO:0000313" key="4">
    <source>
        <dbReference type="Proteomes" id="UP001159427"/>
    </source>
</evidence>
<feature type="transmembrane region" description="Helical" evidence="1">
    <location>
        <begin position="33"/>
        <end position="56"/>
    </location>
</feature>
<feature type="domain" description="Ig-like" evidence="2">
    <location>
        <begin position="53"/>
        <end position="148"/>
    </location>
</feature>
<feature type="domain" description="Ig-like" evidence="2">
    <location>
        <begin position="261"/>
        <end position="363"/>
    </location>
</feature>
<dbReference type="PROSITE" id="PS50835">
    <property type="entry name" value="IG_LIKE"/>
    <property type="match status" value="3"/>
</dbReference>
<dbReference type="PANTHER" id="PTHR46013">
    <property type="entry name" value="VASCULAR CELL ADHESION MOLECULE 1"/>
    <property type="match status" value="1"/>
</dbReference>
<dbReference type="PANTHER" id="PTHR46013:SF7">
    <property type="entry name" value="IG-LIKE DOMAIN-CONTAINING PROTEIN"/>
    <property type="match status" value="1"/>
</dbReference>
<dbReference type="Pfam" id="PF00047">
    <property type="entry name" value="ig"/>
    <property type="match status" value="2"/>
</dbReference>
<feature type="transmembrane region" description="Helical" evidence="1">
    <location>
        <begin position="389"/>
        <end position="411"/>
    </location>
</feature>
<dbReference type="SMART" id="SM00408">
    <property type="entry name" value="IGc2"/>
    <property type="match status" value="3"/>
</dbReference>
<evidence type="ECO:0000313" key="3">
    <source>
        <dbReference type="EMBL" id="CAH3017413.1"/>
    </source>
</evidence>